<protein>
    <submittedName>
        <fullName evidence="1">DNA phosphorothioation-dependent restriction protein DptG</fullName>
    </submittedName>
</protein>
<dbReference type="AlphaFoldDB" id="A0A106C2N8"/>
<dbReference type="NCBIfam" id="TIGR03236">
    <property type="entry name" value="dnd_assoc_1"/>
    <property type="match status" value="1"/>
</dbReference>
<gene>
    <name evidence="1" type="ORF">AWJ07_00625</name>
</gene>
<dbReference type="RefSeq" id="WP_059743581.1">
    <property type="nucleotide sequence ID" value="NZ_LRDC01000001.1"/>
</dbReference>
<organism evidence="1">
    <name type="scientific">Shewanella frigidimarina</name>
    <dbReference type="NCBI Taxonomy" id="56812"/>
    <lineage>
        <taxon>Bacteria</taxon>
        <taxon>Pseudomonadati</taxon>
        <taxon>Pseudomonadota</taxon>
        <taxon>Gammaproteobacteria</taxon>
        <taxon>Alteromonadales</taxon>
        <taxon>Shewanellaceae</taxon>
        <taxon>Shewanella</taxon>
    </lineage>
</organism>
<dbReference type="Proteomes" id="UP000055702">
    <property type="component" value="Unassembled WGS sequence"/>
</dbReference>
<proteinExistence type="predicted"/>
<evidence type="ECO:0000313" key="2">
    <source>
        <dbReference type="Proteomes" id="UP000055702"/>
    </source>
</evidence>
<name>A0A106C2N8_SHEFR</name>
<reference evidence="1 2" key="1">
    <citation type="submission" date="2016-01" db="EMBL/GenBank/DDBJ databases">
        <title>Draft genome of the antarctic isolate Shewanella frigidimarina Ag06-30.</title>
        <authorList>
            <person name="Parmeciano Di Noto G."/>
            <person name="Vazquez S."/>
            <person name="Mac Cormack W."/>
            <person name="Iriarte A."/>
            <person name="Quiroga C."/>
        </authorList>
    </citation>
    <scope>NUCLEOTIDE SEQUENCE [LARGE SCALE GENOMIC DNA]</scope>
    <source>
        <strain evidence="1 2">Ag06-30</strain>
    </source>
</reference>
<comment type="caution">
    <text evidence="1">The sequence shown here is derived from an EMBL/GenBank/DDBJ whole genome shotgun (WGS) entry which is preliminary data.</text>
</comment>
<sequence>MIRSELEPPTNNTLNTYLPLRTKDKHYKFCWDTVLGYFVHALYDKSLVTTNVEHFKKLCKIRFTEILEEPDFWYVLEKMYFEDEQLYKISPELLIFKAVKGEIDTNSKKLGDMYLGLLCGYKVTDAPESQLNFLEKEIKAEFDAFYVTGKSKKDINSNAKEESPYLPFLTEKFQQDLLFLSQKSHYFLDNFDAFIRLYGFLYIAQMALNIKGWASGKPKSKPCFFIVDNEKASDERTQVKTFGYSQLHQYLEYLFPYLVMNETLQDKDHVKPLWLLFEGLNEEHLAALNKFGMDFIQDRNERKIYRTAKMWENASTTKEALTQLLDASFSQFEKKNGVYVKYNEAPVKQTLKTICAPFIQRRGRAGQVLTFNQDYIVLLTNLAIGGHRDKLRLHELIKEFEARGVFFDKQSQQGLIDFYERMGNVERMSDSGDAVYVRKTV</sequence>
<dbReference type="EMBL" id="LRDC01000001">
    <property type="protein sequence ID" value="KVX03118.1"/>
    <property type="molecule type" value="Genomic_DNA"/>
</dbReference>
<dbReference type="InterPro" id="IPR017645">
    <property type="entry name" value="Dnd_assoc_1"/>
</dbReference>
<accession>A0A106C2N8</accession>
<evidence type="ECO:0000313" key="1">
    <source>
        <dbReference type="EMBL" id="KVX03118.1"/>
    </source>
</evidence>